<protein>
    <submittedName>
        <fullName evidence="1">Uncharacterized protein</fullName>
    </submittedName>
</protein>
<dbReference type="EMBL" id="JASBWR010000070">
    <property type="protein sequence ID" value="KAJ9099405.1"/>
    <property type="molecule type" value="Genomic_DNA"/>
</dbReference>
<organism evidence="1 2">
    <name type="scientific">Naganishia cerealis</name>
    <dbReference type="NCBI Taxonomy" id="610337"/>
    <lineage>
        <taxon>Eukaryota</taxon>
        <taxon>Fungi</taxon>
        <taxon>Dikarya</taxon>
        <taxon>Basidiomycota</taxon>
        <taxon>Agaricomycotina</taxon>
        <taxon>Tremellomycetes</taxon>
        <taxon>Filobasidiales</taxon>
        <taxon>Filobasidiaceae</taxon>
        <taxon>Naganishia</taxon>
    </lineage>
</organism>
<name>A0ACC2VKJ1_9TREE</name>
<evidence type="ECO:0000313" key="2">
    <source>
        <dbReference type="Proteomes" id="UP001241377"/>
    </source>
</evidence>
<proteinExistence type="predicted"/>
<keyword evidence="2" id="KW-1185">Reference proteome</keyword>
<sequence length="415" mass="47329">MTMVESEVAMRFDALSLGIPFEARNYEHIPLFLSRALNLPDKMKILDTQNINKRSKDEVESRRNVTEILPDIAIASDAWLRDDVTIKDVKAKTPILEDINNMLENEYLRSTSSGDDALFADDGALTYYEKIIAAYNFLELPQSIDTEPIYASQPMSLQEEDEDNEFGEESTLGSSPVIRTRSNQSSQNSLRNTNVKRSPGANLRKRFLMFLGNMNEPTVNGNDQHLTSSPEEPETVKKQGFLQKSKLYNKIKKTRDSHSSFSSVISSPNSFTNSSRSLYLATNRNSTAASNRNSVSTSMTSHSNASRRRTSTTLPSTPIDENRVFQYQQPSPVALSPLQRQENQRDKYEYYSQLLRTKELVENYLILAERTANIRAIIRFLEFIKMYVLRMVVVDMYHLTTSCSISKAREMSRKC</sequence>
<reference evidence="1" key="1">
    <citation type="submission" date="2023-04" db="EMBL/GenBank/DDBJ databases">
        <title>Draft Genome sequencing of Naganishia species isolated from polar environments using Oxford Nanopore Technology.</title>
        <authorList>
            <person name="Leo P."/>
            <person name="Venkateswaran K."/>
        </authorList>
    </citation>
    <scope>NUCLEOTIDE SEQUENCE</scope>
    <source>
        <strain evidence="1">MNA-CCFEE 5261</strain>
    </source>
</reference>
<gene>
    <name evidence="1" type="ORF">QFC19_006017</name>
</gene>
<evidence type="ECO:0000313" key="1">
    <source>
        <dbReference type="EMBL" id="KAJ9099405.1"/>
    </source>
</evidence>
<dbReference type="Proteomes" id="UP001241377">
    <property type="component" value="Unassembled WGS sequence"/>
</dbReference>
<accession>A0ACC2VKJ1</accession>
<comment type="caution">
    <text evidence="1">The sequence shown here is derived from an EMBL/GenBank/DDBJ whole genome shotgun (WGS) entry which is preliminary data.</text>
</comment>